<evidence type="ECO:0000259" key="8">
    <source>
        <dbReference type="Pfam" id="PF17786"/>
    </source>
</evidence>
<evidence type="ECO:0000313" key="12">
    <source>
        <dbReference type="Proteomes" id="UP000050424"/>
    </source>
</evidence>
<keyword evidence="3" id="KW-0119">Carbohydrate metabolism</keyword>
<keyword evidence="6" id="KW-0732">Signal</keyword>
<dbReference type="EMBL" id="LKCW01000084">
    <property type="protein sequence ID" value="KPM40396.1"/>
    <property type="molecule type" value="Genomic_DNA"/>
</dbReference>
<protein>
    <submittedName>
        <fullName evidence="11">Exo-beta-D-glucosaminidase</fullName>
    </submittedName>
</protein>
<reference evidence="11 12" key="1">
    <citation type="submission" date="2015-09" db="EMBL/GenBank/DDBJ databases">
        <title>Draft genome of a European isolate of the apple canker pathogen Neonectria ditissima.</title>
        <authorList>
            <person name="Gomez-Cortecero A."/>
            <person name="Harrison R.J."/>
            <person name="Armitage A.D."/>
        </authorList>
    </citation>
    <scope>NUCLEOTIDE SEQUENCE [LARGE SCALE GENOMIC DNA]</scope>
    <source>
        <strain evidence="11 12">R09/05</strain>
    </source>
</reference>
<dbReference type="SUPFAM" id="SSF49303">
    <property type="entry name" value="beta-Galactosidase/glucuronidase domain"/>
    <property type="match status" value="3"/>
</dbReference>
<feature type="chain" id="PRO_5006026210" evidence="6">
    <location>
        <begin position="19"/>
        <end position="888"/>
    </location>
</feature>
<sequence length="888" mass="99880">MRGYTLLNTLLASVAVQALDITSKPGQKGVIPHWDLQPSTAVENIIAASKPGYDVSTWHHAPTSRCTLMGCLLAAGKLKDSDLWYSDNLNKFNWGQFSVPWLYRNEFSLTPSKGQHYFLETHGIASKADLYLNGKQIADEKHQAGSFGGHIYDITGFVAKKNAFVANVYPSDFTQDLVQGFVDWNPEAPDNSTGIWRDVVVKQTGQVVLGPMSVSVDLDTPVERNPAIITVRAKVQNLEDHEVKVVAHSVVSSASSHQESAKSQIIALGAYASKLVEIVHKVDKPEIWWPKAWGKQNLYKSQLGLSVNSQLSDKAQTQFGIRTVASHVNNHNDTVFAVNGHPFQVLGGGYSPDHFFRWNRDRFVAIVQYALDMGLNTIRLEGTLEHPELYEVADEMGVMIIAGWVCCSKWESWEYNHDLATDPPPLWTKNDYQTANASMRHEAAMLQPHPSMLAFLVGSDFWPNDRATEIYVKALKDAFWQVPVLASASKRGYPKLLGPSGMKMDGPYDWVPPNYWYDTEPSEDRLGAAFGFGSELGAGVGTPEKGSLRRFLSKSDMEDLWKRPNKNLFHMSTNASSFYNRKIYNEALFKRYGVPTSLDEYLLKAQMMDYEATRAQFEAYSSQWNAARPATGSIYWMLNNAWPSLHWNQFDHYLHPAGSYFGSKVGLRTEHVSYDYVRKAVWVINHSLDQKGPREIAIELIDLKGNLLDSRTFSVRTKPNTARKADKLPRIAQIKDVALLRLTLTDAKNTVLSRNVYWLGASVDRLDWDNSTWYHTPVTKFSDFSALTKMHKAKVTLNPAVEHVSNDGARVLELENTSSVPAFFVRLNLVDERGKDVNPVIWSDNYVTLWPKEKMLLRVSFPGKKMGRVEMSGGNIEAIEAPLLAKFT</sequence>
<dbReference type="PANTHER" id="PTHR43536:SF1">
    <property type="entry name" value="MANNOSYLGLYCOPROTEIN ENDO-BETA-MANNOSIDASE"/>
    <property type="match status" value="1"/>
</dbReference>
<comment type="caution">
    <text evidence="11">The sequence shown here is derived from an EMBL/GenBank/DDBJ whole genome shotgun (WGS) entry which is preliminary data.</text>
</comment>
<dbReference type="SUPFAM" id="SSF51445">
    <property type="entry name" value="(Trans)glycosidases"/>
    <property type="match status" value="1"/>
</dbReference>
<evidence type="ECO:0000256" key="4">
    <source>
        <dbReference type="ARBA" id="ARBA00023295"/>
    </source>
</evidence>
<dbReference type="GO" id="GO:0004553">
    <property type="term" value="F:hydrolase activity, hydrolyzing O-glycosyl compounds"/>
    <property type="evidence" value="ECO:0007669"/>
    <property type="project" value="InterPro"/>
</dbReference>
<evidence type="ECO:0000259" key="7">
    <source>
        <dbReference type="Pfam" id="PF00703"/>
    </source>
</evidence>
<dbReference type="InterPro" id="IPR043534">
    <property type="entry name" value="EBDG/EBM"/>
</dbReference>
<name>A0A0N8H701_9HYPO</name>
<feature type="domain" description="Mannosidase Ig/CBM-like" evidence="8">
    <location>
        <begin position="681"/>
        <end position="759"/>
    </location>
</feature>
<dbReference type="InterPro" id="IPR041351">
    <property type="entry name" value="Ig_GlcNase"/>
</dbReference>
<comment type="similarity">
    <text evidence="1">Belongs to the glycosyl hydrolase 2 family.</text>
</comment>
<dbReference type="Pfam" id="PF00703">
    <property type="entry name" value="Glyco_hydro_2"/>
    <property type="match status" value="1"/>
</dbReference>
<feature type="domain" description="Exo-beta-D-glucosaminidase Ig-fold" evidence="9">
    <location>
        <begin position="773"/>
        <end position="876"/>
    </location>
</feature>
<dbReference type="InterPro" id="IPR036156">
    <property type="entry name" value="Beta-gal/glucu_dom_sf"/>
</dbReference>
<dbReference type="Gene3D" id="3.20.20.80">
    <property type="entry name" value="Glycosidases"/>
    <property type="match status" value="1"/>
</dbReference>
<dbReference type="PANTHER" id="PTHR43536">
    <property type="entry name" value="MANNOSYLGLYCOPROTEIN ENDO-BETA-MANNOSIDASE"/>
    <property type="match status" value="1"/>
</dbReference>
<dbReference type="STRING" id="78410.A0A0N8H701"/>
<dbReference type="Pfam" id="PF22666">
    <property type="entry name" value="Glyco_hydro_2_N2"/>
    <property type="match status" value="1"/>
</dbReference>
<evidence type="ECO:0000259" key="10">
    <source>
        <dbReference type="Pfam" id="PF22666"/>
    </source>
</evidence>
<dbReference type="InterPro" id="IPR013783">
    <property type="entry name" value="Ig-like_fold"/>
</dbReference>
<feature type="signal peptide" evidence="6">
    <location>
        <begin position="1"/>
        <end position="18"/>
    </location>
</feature>
<gene>
    <name evidence="11" type="ORF">AK830_g6143</name>
</gene>
<dbReference type="Gene3D" id="2.60.120.260">
    <property type="entry name" value="Galactose-binding domain-like"/>
    <property type="match status" value="1"/>
</dbReference>
<dbReference type="AlphaFoldDB" id="A0A0N8H701"/>
<evidence type="ECO:0000256" key="6">
    <source>
        <dbReference type="SAM" id="SignalP"/>
    </source>
</evidence>
<feature type="domain" description="Glycoside hydrolase family 2 immunoglobulin-like beta-sandwich" evidence="7">
    <location>
        <begin position="218"/>
        <end position="322"/>
    </location>
</feature>
<keyword evidence="2" id="KW-0378">Hydrolase</keyword>
<dbReference type="InterPro" id="IPR054593">
    <property type="entry name" value="Beta-mannosidase-like_N2"/>
</dbReference>
<evidence type="ECO:0000256" key="3">
    <source>
        <dbReference type="ARBA" id="ARBA00023277"/>
    </source>
</evidence>
<keyword evidence="4" id="KW-0326">Glycosidase</keyword>
<dbReference type="SUPFAM" id="SSF49785">
    <property type="entry name" value="Galactose-binding domain-like"/>
    <property type="match status" value="1"/>
</dbReference>
<dbReference type="InterPro" id="IPR008979">
    <property type="entry name" value="Galactose-bd-like_sf"/>
</dbReference>
<organism evidence="11 12">
    <name type="scientific">Neonectria ditissima</name>
    <dbReference type="NCBI Taxonomy" id="78410"/>
    <lineage>
        <taxon>Eukaryota</taxon>
        <taxon>Fungi</taxon>
        <taxon>Dikarya</taxon>
        <taxon>Ascomycota</taxon>
        <taxon>Pezizomycotina</taxon>
        <taxon>Sordariomycetes</taxon>
        <taxon>Hypocreomycetidae</taxon>
        <taxon>Hypocreales</taxon>
        <taxon>Nectriaceae</taxon>
        <taxon>Neonectria</taxon>
    </lineage>
</organism>
<dbReference type="InterPro" id="IPR006102">
    <property type="entry name" value="Ig-like_GH2"/>
</dbReference>
<dbReference type="Pfam" id="PF17786">
    <property type="entry name" value="Mannosidase_ig"/>
    <property type="match status" value="1"/>
</dbReference>
<evidence type="ECO:0000259" key="9">
    <source>
        <dbReference type="Pfam" id="PF18368"/>
    </source>
</evidence>
<dbReference type="Pfam" id="PF18368">
    <property type="entry name" value="Ig_GlcNase"/>
    <property type="match status" value="1"/>
</dbReference>
<evidence type="ECO:0000256" key="2">
    <source>
        <dbReference type="ARBA" id="ARBA00022801"/>
    </source>
</evidence>
<evidence type="ECO:0000256" key="5">
    <source>
        <dbReference type="ARBA" id="ARBA00023326"/>
    </source>
</evidence>
<dbReference type="Proteomes" id="UP000050424">
    <property type="component" value="Unassembled WGS sequence"/>
</dbReference>
<keyword evidence="5" id="KW-0624">Polysaccharide degradation</keyword>
<evidence type="ECO:0000256" key="1">
    <source>
        <dbReference type="ARBA" id="ARBA00007401"/>
    </source>
</evidence>
<dbReference type="InterPro" id="IPR041447">
    <property type="entry name" value="Mannosidase_ig"/>
</dbReference>
<accession>A0A0N8H701</accession>
<dbReference type="InterPro" id="IPR017853">
    <property type="entry name" value="GH"/>
</dbReference>
<proteinExistence type="inferred from homology"/>
<evidence type="ECO:0000313" key="11">
    <source>
        <dbReference type="EMBL" id="KPM40396.1"/>
    </source>
</evidence>
<dbReference type="Gene3D" id="2.60.40.10">
    <property type="entry name" value="Immunoglobulins"/>
    <property type="match status" value="3"/>
</dbReference>
<dbReference type="OrthoDB" id="408532at2759"/>
<dbReference type="GO" id="GO:0000272">
    <property type="term" value="P:polysaccharide catabolic process"/>
    <property type="evidence" value="ECO:0007669"/>
    <property type="project" value="UniProtKB-KW"/>
</dbReference>
<feature type="domain" description="Beta-mannosidase-like galactose-binding" evidence="10">
    <location>
        <begin position="56"/>
        <end position="162"/>
    </location>
</feature>
<keyword evidence="12" id="KW-1185">Reference proteome</keyword>